<evidence type="ECO:0000313" key="2">
    <source>
        <dbReference type="Proteomes" id="UP001498398"/>
    </source>
</evidence>
<proteinExistence type="predicted"/>
<gene>
    <name evidence="1" type="ORF">VKT23_000079</name>
</gene>
<protein>
    <submittedName>
        <fullName evidence="1">Uncharacterized protein</fullName>
    </submittedName>
</protein>
<organism evidence="1 2">
    <name type="scientific">Marasmiellus scandens</name>
    <dbReference type="NCBI Taxonomy" id="2682957"/>
    <lineage>
        <taxon>Eukaryota</taxon>
        <taxon>Fungi</taxon>
        <taxon>Dikarya</taxon>
        <taxon>Basidiomycota</taxon>
        <taxon>Agaricomycotina</taxon>
        <taxon>Agaricomycetes</taxon>
        <taxon>Agaricomycetidae</taxon>
        <taxon>Agaricales</taxon>
        <taxon>Marasmiineae</taxon>
        <taxon>Omphalotaceae</taxon>
        <taxon>Marasmiellus</taxon>
    </lineage>
</organism>
<evidence type="ECO:0000313" key="1">
    <source>
        <dbReference type="EMBL" id="KAK7471971.1"/>
    </source>
</evidence>
<dbReference type="Proteomes" id="UP001498398">
    <property type="component" value="Unassembled WGS sequence"/>
</dbReference>
<keyword evidence="2" id="KW-1185">Reference proteome</keyword>
<reference evidence="1 2" key="1">
    <citation type="submission" date="2024-01" db="EMBL/GenBank/DDBJ databases">
        <title>A draft genome for the cacao thread blight pathogen Marasmiellus scandens.</title>
        <authorList>
            <person name="Baruah I.K."/>
            <person name="Leung J."/>
            <person name="Bukari Y."/>
            <person name="Amoako-Attah I."/>
            <person name="Meinhardt L.W."/>
            <person name="Bailey B.A."/>
            <person name="Cohen S.P."/>
        </authorList>
    </citation>
    <scope>NUCLEOTIDE SEQUENCE [LARGE SCALE GENOMIC DNA]</scope>
    <source>
        <strain evidence="1 2">GH-19</strain>
    </source>
</reference>
<dbReference type="EMBL" id="JBANRG010000001">
    <property type="protein sequence ID" value="KAK7471971.1"/>
    <property type="molecule type" value="Genomic_DNA"/>
</dbReference>
<name>A0ABR1K328_9AGAR</name>
<sequence>MLEVDRCDEEDERLVVEMRALQEWFTEEWDILVITKEKIEDESIQHQLDSGCQYLCRLCVLWQDALADYAGNWEGAWGPMEEQLLDARTREASAVLDVIDKDGDNLEFESEVDPVLMEQEETIALADVYRTTEEYLEYE</sequence>
<comment type="caution">
    <text evidence="1">The sequence shown here is derived from an EMBL/GenBank/DDBJ whole genome shotgun (WGS) entry which is preliminary data.</text>
</comment>
<accession>A0ABR1K328</accession>